<sequence>MPGSTVSTSSGSGKCTLNLWKQAYQALNDEEKGRERLHKLNTMLKQELGKPNMKLRSKDGYKQLSDMIQRKARQLEDSKSTEKIGRICSNMMKFQDIVAAGANVGGPYVAIPAAALFSAFSMNEIYMAERAAMYEVAKTAADYVVMYRKAEDWTTVQASDDLDMRELKESLQSVFISLYKAIIFASAQLMISLNGDFQWLKNVAKHYDWAGQLTSLNNEQNRISQFMHSKEWQDALKAQSENREKSKEPKRDLKKAMGPGPRNPLHWAAALGVPEQVSFYVQNKEYPINALTLQSWTAAHLAAREGHTKILKTLLTVPGIDLTIKNREERTPLHIAAIFNKKWAAKALLERNSKLLGPRDKWDRTAFIIAAEKGHIEILKVLKGFGQDMNETTVKQGWTALHLAAENGNADVAKWLLENGTKKWTKVKDGPQKGLTAKQLAELKGRTKVLEVF</sequence>
<evidence type="ECO:0000313" key="1">
    <source>
        <dbReference type="EMBL" id="KAF2630451.1"/>
    </source>
</evidence>
<gene>
    <name evidence="1" type="ORF">BU25DRAFT_258158</name>
</gene>
<dbReference type="EMBL" id="MU006707">
    <property type="protein sequence ID" value="KAF2630451.1"/>
    <property type="molecule type" value="Genomic_DNA"/>
</dbReference>
<comment type="caution">
    <text evidence="1">The sequence shown here is derived from an EMBL/GenBank/DDBJ whole genome shotgun (WGS) entry which is preliminary data.</text>
</comment>
<protein>
    <submittedName>
        <fullName evidence="1">Ankyrin</fullName>
    </submittedName>
</protein>
<accession>A0ACB6S8A9</accession>
<dbReference type="Proteomes" id="UP000799754">
    <property type="component" value="Unassembled WGS sequence"/>
</dbReference>
<organism evidence="1 2">
    <name type="scientific">Macroventuria anomochaeta</name>
    <dbReference type="NCBI Taxonomy" id="301207"/>
    <lineage>
        <taxon>Eukaryota</taxon>
        <taxon>Fungi</taxon>
        <taxon>Dikarya</taxon>
        <taxon>Ascomycota</taxon>
        <taxon>Pezizomycotina</taxon>
        <taxon>Dothideomycetes</taxon>
        <taxon>Pleosporomycetidae</taxon>
        <taxon>Pleosporales</taxon>
        <taxon>Pleosporineae</taxon>
        <taxon>Didymellaceae</taxon>
        <taxon>Macroventuria</taxon>
    </lineage>
</organism>
<name>A0ACB6S8A9_9PLEO</name>
<keyword evidence="2" id="KW-1185">Reference proteome</keyword>
<reference evidence="1" key="1">
    <citation type="journal article" date="2020" name="Stud. Mycol.">
        <title>101 Dothideomycetes genomes: a test case for predicting lifestyles and emergence of pathogens.</title>
        <authorList>
            <person name="Haridas S."/>
            <person name="Albert R."/>
            <person name="Binder M."/>
            <person name="Bloem J."/>
            <person name="Labutti K."/>
            <person name="Salamov A."/>
            <person name="Andreopoulos B."/>
            <person name="Baker S."/>
            <person name="Barry K."/>
            <person name="Bills G."/>
            <person name="Bluhm B."/>
            <person name="Cannon C."/>
            <person name="Castanera R."/>
            <person name="Culley D."/>
            <person name="Daum C."/>
            <person name="Ezra D."/>
            <person name="Gonzalez J."/>
            <person name="Henrissat B."/>
            <person name="Kuo A."/>
            <person name="Liang C."/>
            <person name="Lipzen A."/>
            <person name="Lutzoni F."/>
            <person name="Magnuson J."/>
            <person name="Mondo S."/>
            <person name="Nolan M."/>
            <person name="Ohm R."/>
            <person name="Pangilinan J."/>
            <person name="Park H.-J."/>
            <person name="Ramirez L."/>
            <person name="Alfaro M."/>
            <person name="Sun H."/>
            <person name="Tritt A."/>
            <person name="Yoshinaga Y."/>
            <person name="Zwiers L.-H."/>
            <person name="Turgeon B."/>
            <person name="Goodwin S."/>
            <person name="Spatafora J."/>
            <person name="Crous P."/>
            <person name="Grigoriev I."/>
        </authorList>
    </citation>
    <scope>NUCLEOTIDE SEQUENCE</scope>
    <source>
        <strain evidence="1">CBS 525.71</strain>
    </source>
</reference>
<proteinExistence type="predicted"/>
<evidence type="ECO:0000313" key="2">
    <source>
        <dbReference type="Proteomes" id="UP000799754"/>
    </source>
</evidence>